<organism evidence="3">
    <name type="scientific">Trypanosoma congolense (strain IL3000)</name>
    <dbReference type="NCBI Taxonomy" id="1068625"/>
    <lineage>
        <taxon>Eukaryota</taxon>
        <taxon>Discoba</taxon>
        <taxon>Euglenozoa</taxon>
        <taxon>Kinetoplastea</taxon>
        <taxon>Metakinetoplastina</taxon>
        <taxon>Trypanosomatida</taxon>
        <taxon>Trypanosomatidae</taxon>
        <taxon>Trypanosoma</taxon>
        <taxon>Nannomonas</taxon>
    </lineage>
</organism>
<dbReference type="SUPFAM" id="SSF68906">
    <property type="entry name" value="SAP domain"/>
    <property type="match status" value="1"/>
</dbReference>
<evidence type="ECO:0000313" key="3">
    <source>
        <dbReference type="EMBL" id="CCC90410.1"/>
    </source>
</evidence>
<keyword evidence="1" id="KW-0732">Signal</keyword>
<reference evidence="3" key="1">
    <citation type="journal article" date="2012" name="Proc. Natl. Acad. Sci. U.S.A.">
        <title>Antigenic diversity is generated by distinct evolutionary mechanisms in African trypanosome species.</title>
        <authorList>
            <person name="Jackson A.P."/>
            <person name="Berry A."/>
            <person name="Aslett M."/>
            <person name="Allison H.C."/>
            <person name="Burton P."/>
            <person name="Vavrova-Anderson J."/>
            <person name="Brown R."/>
            <person name="Browne H."/>
            <person name="Corton N."/>
            <person name="Hauser H."/>
            <person name="Gamble J."/>
            <person name="Gilderthorp R."/>
            <person name="Marcello L."/>
            <person name="McQuillan J."/>
            <person name="Otto T.D."/>
            <person name="Quail M.A."/>
            <person name="Sanders M.J."/>
            <person name="van Tonder A."/>
            <person name="Ginger M.L."/>
            <person name="Field M.C."/>
            <person name="Barry J.D."/>
            <person name="Hertz-Fowler C."/>
            <person name="Berriman M."/>
        </authorList>
    </citation>
    <scope>NUCLEOTIDE SEQUENCE</scope>
    <source>
        <strain evidence="3">IL3000</strain>
    </source>
</reference>
<sequence>MSFCHINPLLTVALLCITASTTTAAPELTEADFKRMKVKELRSFLEDRGLSCPGCQEKADFVRVAFENRAKKPLSEEGKREVPKAPLWEVWRDNAKTVCEEAATKRGLDLTAKPQSEICQSIALVVENFFMLHGKRTANKLRKNHEALLKTSYKGVYYDAGFVLLKRLSEHCLVSSDNHGTCSSVGSLTSLMESGKVVDFGKWMTNVGIENTNPMYEVLDGRGDL</sequence>
<gene>
    <name evidence="3" type="ORF">TCIL3000_5_1060</name>
</gene>
<feature type="chain" id="PRO_5003410075" description="ARMET C-terminal domain-containing protein" evidence="1">
    <location>
        <begin position="25"/>
        <end position="225"/>
    </location>
</feature>
<feature type="signal peptide" evidence="1">
    <location>
        <begin position="1"/>
        <end position="24"/>
    </location>
</feature>
<dbReference type="AlphaFoldDB" id="G0UMK2"/>
<dbReference type="VEuPathDB" id="TriTrypDB:TcIL3000_5_1060"/>
<name>G0UMK2_TRYCI</name>
<dbReference type="EMBL" id="HE575318">
    <property type="protein sequence ID" value="CCC90410.1"/>
    <property type="molecule type" value="Genomic_DNA"/>
</dbReference>
<dbReference type="Gene3D" id="1.10.720.30">
    <property type="entry name" value="SAP domain"/>
    <property type="match status" value="1"/>
</dbReference>
<protein>
    <recommendedName>
        <fullName evidence="2">ARMET C-terminal domain-containing protein</fullName>
    </recommendedName>
</protein>
<evidence type="ECO:0000259" key="2">
    <source>
        <dbReference type="Pfam" id="PF10208"/>
    </source>
</evidence>
<feature type="domain" description="ARMET C-terminal" evidence="2">
    <location>
        <begin position="31"/>
        <end position="64"/>
    </location>
</feature>
<evidence type="ECO:0000256" key="1">
    <source>
        <dbReference type="SAM" id="SignalP"/>
    </source>
</evidence>
<dbReference type="Pfam" id="PF10208">
    <property type="entry name" value="ARMET_C"/>
    <property type="match status" value="1"/>
</dbReference>
<proteinExistence type="predicted"/>
<accession>G0UMK2</accession>
<dbReference type="InterPro" id="IPR036361">
    <property type="entry name" value="SAP_dom_sf"/>
</dbReference>
<dbReference type="InterPro" id="IPR019345">
    <property type="entry name" value="ARMET_C"/>
</dbReference>